<keyword evidence="4 5" id="KW-0862">Zinc</keyword>
<evidence type="ECO:0000256" key="3">
    <source>
        <dbReference type="ARBA" id="ARBA00022723"/>
    </source>
</evidence>
<dbReference type="InterPro" id="IPR000688">
    <property type="entry name" value="HypA/HybF"/>
</dbReference>
<dbReference type="PROSITE" id="PS01249">
    <property type="entry name" value="HYPA"/>
    <property type="match status" value="1"/>
</dbReference>
<sequence length="112" mass="12175">MHELGITQNIVDIVAEHAQGAKVRRVCLEIGQLAAIMPDAVLFCFDVCSKDTPLEGATLDIIEIPGIGRCRHCDAQIPLDQPFGLCECGSVELDIISGQELKIKEMEVEPCV</sequence>
<dbReference type="RefSeq" id="WP_006105483.1">
    <property type="nucleotide sequence ID" value="NZ_DS989871.1"/>
</dbReference>
<dbReference type="HAMAP" id="MF_00213">
    <property type="entry name" value="HypA_HybF"/>
    <property type="match status" value="1"/>
</dbReference>
<keyword evidence="7" id="KW-1185">Reference proteome</keyword>
<evidence type="ECO:0000256" key="2">
    <source>
        <dbReference type="ARBA" id="ARBA00022596"/>
    </source>
</evidence>
<feature type="binding site" evidence="5">
    <location>
        <position position="73"/>
    </location>
    <ligand>
        <name>Zn(2+)</name>
        <dbReference type="ChEBI" id="CHEBI:29105"/>
    </ligand>
</feature>
<comment type="similarity">
    <text evidence="1 5">Belongs to the HypA/HybF family.</text>
</comment>
<dbReference type="PIRSF" id="PIRSF004761">
    <property type="entry name" value="Hydrgn_mat_HypA"/>
    <property type="match status" value="1"/>
</dbReference>
<dbReference type="EMBL" id="DS989871">
    <property type="protein sequence ID" value="EDX71538.1"/>
    <property type="molecule type" value="Genomic_DNA"/>
</dbReference>
<protein>
    <recommendedName>
        <fullName evidence="5">Hydrogenase maturation factor HypA</fullName>
    </recommendedName>
</protein>
<dbReference type="eggNOG" id="COG0375">
    <property type="taxonomic scope" value="Bacteria"/>
</dbReference>
<feature type="binding site" evidence="5">
    <location>
        <position position="70"/>
    </location>
    <ligand>
        <name>Zn(2+)</name>
        <dbReference type="ChEBI" id="CHEBI:29105"/>
    </ligand>
</feature>
<gene>
    <name evidence="5" type="primary">hypA</name>
    <name evidence="6" type="ORF">MC7420_5163</name>
</gene>
<feature type="binding site" evidence="5">
    <location>
        <position position="86"/>
    </location>
    <ligand>
        <name>Zn(2+)</name>
        <dbReference type="ChEBI" id="CHEBI:29105"/>
    </ligand>
</feature>
<feature type="binding site" evidence="5">
    <location>
        <position position="2"/>
    </location>
    <ligand>
        <name>Ni(2+)</name>
        <dbReference type="ChEBI" id="CHEBI:49786"/>
    </ligand>
</feature>
<accession>B4W2F1</accession>
<dbReference type="InterPro" id="IPR020538">
    <property type="entry name" value="Hydgase_Ni_incorp_HypA/HybF_CS"/>
</dbReference>
<dbReference type="PANTHER" id="PTHR34535">
    <property type="entry name" value="HYDROGENASE MATURATION FACTOR HYPA"/>
    <property type="match status" value="1"/>
</dbReference>
<dbReference type="OrthoDB" id="9800361at2"/>
<keyword evidence="3 5" id="KW-0479">Metal-binding</keyword>
<dbReference type="Pfam" id="PF01155">
    <property type="entry name" value="HypA"/>
    <property type="match status" value="1"/>
</dbReference>
<dbReference type="AlphaFoldDB" id="B4W2F1"/>
<dbReference type="STRING" id="118168.MC7420_5163"/>
<dbReference type="Gene3D" id="3.30.2320.80">
    <property type="match status" value="1"/>
</dbReference>
<evidence type="ECO:0000256" key="4">
    <source>
        <dbReference type="ARBA" id="ARBA00022833"/>
    </source>
</evidence>
<name>B4W2F1_9CYAN</name>
<reference evidence="6 7" key="1">
    <citation type="submission" date="2008-07" db="EMBL/GenBank/DDBJ databases">
        <authorList>
            <person name="Tandeau de Marsac N."/>
            <person name="Ferriera S."/>
            <person name="Johnson J."/>
            <person name="Kravitz S."/>
            <person name="Beeson K."/>
            <person name="Sutton G."/>
            <person name="Rogers Y.-H."/>
            <person name="Friedman R."/>
            <person name="Frazier M."/>
            <person name="Venter J.C."/>
        </authorList>
    </citation>
    <scope>NUCLEOTIDE SEQUENCE [LARGE SCALE GENOMIC DNA]</scope>
    <source>
        <strain evidence="6 7">PCC 7420</strain>
    </source>
</reference>
<comment type="function">
    <text evidence="5">Involved in the maturation of [NiFe] hydrogenases. Required for nickel insertion into the metal center of the hydrogenase.</text>
</comment>
<dbReference type="GO" id="GO:0051604">
    <property type="term" value="P:protein maturation"/>
    <property type="evidence" value="ECO:0007669"/>
    <property type="project" value="InterPro"/>
</dbReference>
<evidence type="ECO:0000313" key="6">
    <source>
        <dbReference type="EMBL" id="EDX71538.1"/>
    </source>
</evidence>
<dbReference type="Proteomes" id="UP000003835">
    <property type="component" value="Unassembled WGS sequence"/>
</dbReference>
<dbReference type="PANTHER" id="PTHR34535:SF3">
    <property type="entry name" value="HYDROGENASE MATURATION FACTOR HYPA"/>
    <property type="match status" value="1"/>
</dbReference>
<evidence type="ECO:0000313" key="7">
    <source>
        <dbReference type="Proteomes" id="UP000003835"/>
    </source>
</evidence>
<keyword evidence="2 5" id="KW-0533">Nickel</keyword>
<dbReference type="GO" id="GO:0016151">
    <property type="term" value="F:nickel cation binding"/>
    <property type="evidence" value="ECO:0007669"/>
    <property type="project" value="UniProtKB-UniRule"/>
</dbReference>
<dbReference type="HOGENOM" id="CLU_126929_3_0_3"/>
<proteinExistence type="inferred from homology"/>
<feature type="binding site" evidence="5">
    <location>
        <position position="88"/>
    </location>
    <ligand>
        <name>Zn(2+)</name>
        <dbReference type="ChEBI" id="CHEBI:29105"/>
    </ligand>
</feature>
<evidence type="ECO:0000256" key="1">
    <source>
        <dbReference type="ARBA" id="ARBA00010748"/>
    </source>
</evidence>
<organism evidence="6 7">
    <name type="scientific">Coleofasciculus chthonoplastes PCC 7420</name>
    <dbReference type="NCBI Taxonomy" id="118168"/>
    <lineage>
        <taxon>Bacteria</taxon>
        <taxon>Bacillati</taxon>
        <taxon>Cyanobacteriota</taxon>
        <taxon>Cyanophyceae</taxon>
        <taxon>Coleofasciculales</taxon>
        <taxon>Coleofasciculaceae</taxon>
        <taxon>Coleofasciculus</taxon>
    </lineage>
</organism>
<evidence type="ECO:0000256" key="5">
    <source>
        <dbReference type="HAMAP-Rule" id="MF_00213"/>
    </source>
</evidence>
<dbReference type="GO" id="GO:0008270">
    <property type="term" value="F:zinc ion binding"/>
    <property type="evidence" value="ECO:0007669"/>
    <property type="project" value="UniProtKB-UniRule"/>
</dbReference>